<comment type="caution">
    <text evidence="3">The sequence shown here is derived from an EMBL/GenBank/DDBJ whole genome shotgun (WGS) entry which is preliminary data.</text>
</comment>
<dbReference type="InterPro" id="IPR000873">
    <property type="entry name" value="AMP-dep_synth/lig_dom"/>
</dbReference>
<organism evidence="3 4">
    <name type="scientific">Micromonospora sonneratiae</name>
    <dbReference type="NCBI Taxonomy" id="1184706"/>
    <lineage>
        <taxon>Bacteria</taxon>
        <taxon>Bacillati</taxon>
        <taxon>Actinomycetota</taxon>
        <taxon>Actinomycetes</taxon>
        <taxon>Micromonosporales</taxon>
        <taxon>Micromonosporaceae</taxon>
        <taxon>Micromonospora</taxon>
    </lineage>
</organism>
<dbReference type="Pfam" id="PF13193">
    <property type="entry name" value="AMP-binding_C"/>
    <property type="match status" value="1"/>
</dbReference>
<reference evidence="4" key="1">
    <citation type="journal article" date="2019" name="Int. J. Syst. Evol. Microbiol.">
        <title>The Global Catalogue of Microorganisms (GCM) 10K type strain sequencing project: providing services to taxonomists for standard genome sequencing and annotation.</title>
        <authorList>
            <consortium name="The Broad Institute Genomics Platform"/>
            <consortium name="The Broad Institute Genome Sequencing Center for Infectious Disease"/>
            <person name="Wu L."/>
            <person name="Ma J."/>
        </authorList>
    </citation>
    <scope>NUCLEOTIDE SEQUENCE [LARGE SCALE GENOMIC DNA]</scope>
    <source>
        <strain evidence="4">JCM 31037</strain>
    </source>
</reference>
<dbReference type="Proteomes" id="UP001597260">
    <property type="component" value="Unassembled WGS sequence"/>
</dbReference>
<dbReference type="Gene3D" id="3.40.50.12780">
    <property type="entry name" value="N-terminal domain of ligase-like"/>
    <property type="match status" value="1"/>
</dbReference>
<dbReference type="RefSeq" id="WP_377565931.1">
    <property type="nucleotide sequence ID" value="NZ_JBHTMP010000001.1"/>
</dbReference>
<dbReference type="Pfam" id="PF00501">
    <property type="entry name" value="AMP-binding"/>
    <property type="match status" value="1"/>
</dbReference>
<evidence type="ECO:0000313" key="3">
    <source>
        <dbReference type="EMBL" id="MFD1319722.1"/>
    </source>
</evidence>
<dbReference type="SUPFAM" id="SSF56801">
    <property type="entry name" value="Acetyl-CoA synthetase-like"/>
    <property type="match status" value="1"/>
</dbReference>
<keyword evidence="4" id="KW-1185">Reference proteome</keyword>
<protein>
    <submittedName>
        <fullName evidence="3">Class I adenylate-forming enzyme family protein</fullName>
    </submittedName>
</protein>
<name>A0ABW3Y5M7_9ACTN</name>
<dbReference type="InterPro" id="IPR050237">
    <property type="entry name" value="ATP-dep_AMP-bd_enzyme"/>
</dbReference>
<feature type="domain" description="AMP-dependent synthetase/ligase" evidence="1">
    <location>
        <begin position="18"/>
        <end position="369"/>
    </location>
</feature>
<dbReference type="Gene3D" id="3.30.300.30">
    <property type="match status" value="1"/>
</dbReference>
<accession>A0ABW3Y5M7</accession>
<evidence type="ECO:0000259" key="1">
    <source>
        <dbReference type="Pfam" id="PF00501"/>
    </source>
</evidence>
<dbReference type="PANTHER" id="PTHR43767">
    <property type="entry name" value="LONG-CHAIN-FATTY-ACID--COA LIGASE"/>
    <property type="match status" value="1"/>
</dbReference>
<dbReference type="InterPro" id="IPR020845">
    <property type="entry name" value="AMP-binding_CS"/>
</dbReference>
<dbReference type="InterPro" id="IPR042099">
    <property type="entry name" value="ANL_N_sf"/>
</dbReference>
<dbReference type="EMBL" id="JBHTMP010000001">
    <property type="protein sequence ID" value="MFD1319722.1"/>
    <property type="molecule type" value="Genomic_DNA"/>
</dbReference>
<evidence type="ECO:0000313" key="4">
    <source>
        <dbReference type="Proteomes" id="UP001597260"/>
    </source>
</evidence>
<dbReference type="PANTHER" id="PTHR43767:SF7">
    <property type="entry name" value="MEDIUM_LONG-CHAIN-FATTY-ACID--COA LIGASE FADD8"/>
    <property type="match status" value="1"/>
</dbReference>
<gene>
    <name evidence="3" type="ORF">ACFQ4H_01325</name>
</gene>
<proteinExistence type="predicted"/>
<evidence type="ECO:0000259" key="2">
    <source>
        <dbReference type="Pfam" id="PF13193"/>
    </source>
</evidence>
<dbReference type="PROSITE" id="PS00455">
    <property type="entry name" value="AMP_BINDING"/>
    <property type="match status" value="1"/>
</dbReference>
<dbReference type="InterPro" id="IPR045851">
    <property type="entry name" value="AMP-bd_C_sf"/>
</dbReference>
<sequence length="507" mass="54443">MPSWHLSIASGVREFGLATPDTVAVVDGDLELTYGAVYSRARRLAQDLLGHGLRPGDRVGILLGNRAEYFEIAAGVALAGLVMVPLNPRSTAAEVELIIRHSNARALLLDDTLGDQAATVLAEMAVVRAIGGTTSGPGYEAALAAARDDDPRITVDEHSPFCIAYTSGTTGKPRGVMLSHRSRALTFYASALEWGLGVGRRSLAVAPLYHGGGFAFGYSAVHTGGTVVVQRKWDPEAMLHAVARYGIQSAFMVPTHAQHLRDNSEHLLRTTDLSSLDTLYFNAAALPVPLKHWVLDSFPGVGIHELYGSTEAGVVSDLRPADAARRAGSVGKPWFMTEVRLVDADGNPVARGEAGELYSRSPYVMNGYLDDEAGTRECLTEDGFVSAGDVAIMDDEGFISIVDRKKDMIVSGGVNIYPREIEEILLGHAGVAEVAIAGVPDEQWGESVAAWLVAKPNATLDPAVIETYLRDRIAGYKVPKSWHVLDRLPRNGSGKVLKRELRTMITP</sequence>
<feature type="domain" description="AMP-binding enzyme C-terminal" evidence="2">
    <location>
        <begin position="420"/>
        <end position="495"/>
    </location>
</feature>
<dbReference type="InterPro" id="IPR025110">
    <property type="entry name" value="AMP-bd_C"/>
</dbReference>